<comment type="similarity">
    <text evidence="3">Belongs to the FPP/GGPP synthase family.</text>
</comment>
<feature type="region of interest" description="Disordered" evidence="4">
    <location>
        <begin position="1"/>
        <end position="33"/>
    </location>
</feature>
<evidence type="ECO:0000313" key="5">
    <source>
        <dbReference type="EMBL" id="TCK20509.1"/>
    </source>
</evidence>
<evidence type="ECO:0000256" key="1">
    <source>
        <dbReference type="ARBA" id="ARBA00022723"/>
    </source>
</evidence>
<dbReference type="PROSITE" id="PS00444">
    <property type="entry name" value="POLYPRENYL_SYNTHASE_2"/>
    <property type="match status" value="1"/>
</dbReference>
<dbReference type="Proteomes" id="UP000295560">
    <property type="component" value="Unassembled WGS sequence"/>
</dbReference>
<keyword evidence="6" id="KW-1185">Reference proteome</keyword>
<evidence type="ECO:0000313" key="6">
    <source>
        <dbReference type="Proteomes" id="UP000295560"/>
    </source>
</evidence>
<dbReference type="PANTHER" id="PTHR12001">
    <property type="entry name" value="GERANYLGERANYL PYROPHOSPHATE SYNTHASE"/>
    <property type="match status" value="1"/>
</dbReference>
<evidence type="ECO:0000256" key="2">
    <source>
        <dbReference type="ARBA" id="ARBA00022842"/>
    </source>
</evidence>
<dbReference type="GO" id="GO:0004659">
    <property type="term" value="F:prenyltransferase activity"/>
    <property type="evidence" value="ECO:0007669"/>
    <property type="project" value="InterPro"/>
</dbReference>
<dbReference type="EMBL" id="SMFZ01000002">
    <property type="protein sequence ID" value="TCK20509.1"/>
    <property type="molecule type" value="Genomic_DNA"/>
</dbReference>
<dbReference type="SFLD" id="SFLDG01017">
    <property type="entry name" value="Polyprenyl_Transferase_Like"/>
    <property type="match status" value="1"/>
</dbReference>
<dbReference type="Pfam" id="PF00348">
    <property type="entry name" value="polyprenyl_synt"/>
    <property type="match status" value="1"/>
</dbReference>
<dbReference type="RefSeq" id="WP_243653702.1">
    <property type="nucleotide sequence ID" value="NZ_SMFZ01000002.1"/>
</dbReference>
<dbReference type="PANTHER" id="PTHR12001:SF71">
    <property type="entry name" value="(2E,6E)-FARNESYL DIPHOSPHATE SYNTHASE"/>
    <property type="match status" value="1"/>
</dbReference>
<dbReference type="Gene3D" id="1.10.600.10">
    <property type="entry name" value="Farnesyl Diphosphate Synthase"/>
    <property type="match status" value="1"/>
</dbReference>
<dbReference type="GO" id="GO:0046872">
    <property type="term" value="F:metal ion binding"/>
    <property type="evidence" value="ECO:0007669"/>
    <property type="project" value="UniProtKB-KW"/>
</dbReference>
<keyword evidence="3" id="KW-0808">Transferase</keyword>
<dbReference type="GO" id="GO:0008299">
    <property type="term" value="P:isoprenoid biosynthetic process"/>
    <property type="evidence" value="ECO:0007669"/>
    <property type="project" value="InterPro"/>
</dbReference>
<evidence type="ECO:0000256" key="3">
    <source>
        <dbReference type="RuleBase" id="RU004466"/>
    </source>
</evidence>
<sequence>MTATLPGSASPAASAVSADSVASAVGGPDAALGDPARPLSDVLELCRRAVTPPLRAALDRLDPDSREQSAYHLGLTELDGSPGRGAGKALRPALAQLSAAAAAVPTADALPAAVAVELVHNFSLVHDDLMDGDTERRHRPTVWARWGAAAAVLTGDALLALASEVLLESGSPHAPEATRLLAATTRELIRGQVDDLAFERRDDVGVDECLSMAAGKTGALLATAASIGAVLAGAPDGLVRGLATYGSEIGMAFQLVDDLLGIWGDPSVTGKPVRSDLRSRKKSLPVTWSLTHGGGPGRELAAWLADRTEPDEDGLRHAAALVEAGGGRAWAAAEAARRVRLAESALDDAGPVPAAGARLVELARHLVHRRS</sequence>
<dbReference type="CDD" id="cd00685">
    <property type="entry name" value="Trans_IPPS_HT"/>
    <property type="match status" value="1"/>
</dbReference>
<dbReference type="AlphaFoldDB" id="A0A4R1HLL4"/>
<keyword evidence="2" id="KW-0460">Magnesium</keyword>
<dbReference type="SFLD" id="SFLDS00005">
    <property type="entry name" value="Isoprenoid_Synthase_Type_I"/>
    <property type="match status" value="1"/>
</dbReference>
<proteinExistence type="inferred from homology"/>
<feature type="compositionally biased region" description="Low complexity" evidence="4">
    <location>
        <begin position="1"/>
        <end position="28"/>
    </location>
</feature>
<dbReference type="InterPro" id="IPR000092">
    <property type="entry name" value="Polyprenyl_synt"/>
</dbReference>
<keyword evidence="1" id="KW-0479">Metal-binding</keyword>
<organism evidence="5 6">
    <name type="scientific">Pseudonocardia endophytica</name>
    <dbReference type="NCBI Taxonomy" id="401976"/>
    <lineage>
        <taxon>Bacteria</taxon>
        <taxon>Bacillati</taxon>
        <taxon>Actinomycetota</taxon>
        <taxon>Actinomycetes</taxon>
        <taxon>Pseudonocardiales</taxon>
        <taxon>Pseudonocardiaceae</taxon>
        <taxon>Pseudonocardia</taxon>
    </lineage>
</organism>
<dbReference type="SUPFAM" id="SSF48576">
    <property type="entry name" value="Terpenoid synthases"/>
    <property type="match status" value="1"/>
</dbReference>
<reference evidence="5 6" key="1">
    <citation type="submission" date="2019-03" db="EMBL/GenBank/DDBJ databases">
        <title>Sequencing the genomes of 1000 actinobacteria strains.</title>
        <authorList>
            <person name="Klenk H.-P."/>
        </authorList>
    </citation>
    <scope>NUCLEOTIDE SEQUENCE [LARGE SCALE GENOMIC DNA]</scope>
    <source>
        <strain evidence="5 6">DSM 44969</strain>
    </source>
</reference>
<gene>
    <name evidence="5" type="ORF">EV378_4468</name>
</gene>
<dbReference type="PROSITE" id="PS00723">
    <property type="entry name" value="POLYPRENYL_SYNTHASE_1"/>
    <property type="match status" value="1"/>
</dbReference>
<comment type="caution">
    <text evidence="5">The sequence shown here is derived from an EMBL/GenBank/DDBJ whole genome shotgun (WGS) entry which is preliminary data.</text>
</comment>
<name>A0A4R1HLL4_PSEEN</name>
<dbReference type="InterPro" id="IPR008949">
    <property type="entry name" value="Isoprenoid_synthase_dom_sf"/>
</dbReference>
<protein>
    <submittedName>
        <fullName evidence="5">Geranylgeranyl diphosphate synthase type I</fullName>
    </submittedName>
</protein>
<accession>A0A4R1HLL4</accession>
<evidence type="ECO:0000256" key="4">
    <source>
        <dbReference type="SAM" id="MobiDB-lite"/>
    </source>
</evidence>
<dbReference type="InterPro" id="IPR033749">
    <property type="entry name" value="Polyprenyl_synt_CS"/>
</dbReference>